<evidence type="ECO:0000256" key="7">
    <source>
        <dbReference type="ARBA" id="ARBA00023157"/>
    </source>
</evidence>
<dbReference type="PROSITE" id="PS00022">
    <property type="entry name" value="EGF_1"/>
    <property type="match status" value="1"/>
</dbReference>
<dbReference type="GO" id="GO:0005540">
    <property type="term" value="F:hyaluronic acid binding"/>
    <property type="evidence" value="ECO:0007669"/>
    <property type="project" value="UniProtKB-KW"/>
</dbReference>
<dbReference type="InterPro" id="IPR016187">
    <property type="entry name" value="CTDL_fold"/>
</dbReference>
<feature type="disulfide bond" evidence="11">
    <location>
        <begin position="715"/>
        <end position="724"/>
    </location>
</feature>
<dbReference type="Gene3D" id="3.10.100.10">
    <property type="entry name" value="Mannose-Binding Protein A, subunit A"/>
    <property type="match status" value="1"/>
</dbReference>
<feature type="disulfide bond" evidence="12">
    <location>
        <begin position="280"/>
        <end position="301"/>
    </location>
</feature>
<feature type="domain" description="Ig-like" evidence="16">
    <location>
        <begin position="39"/>
        <end position="146"/>
    </location>
</feature>
<dbReference type="PROSITE" id="PS01241">
    <property type="entry name" value="LINK_1"/>
    <property type="match status" value="1"/>
</dbReference>
<keyword evidence="4 14" id="KW-0732">Signal</keyword>
<comment type="caution">
    <text evidence="11">Lacks conserved residue(s) required for the propagation of feature annotation.</text>
</comment>
<feature type="region of interest" description="Disordered" evidence="13">
    <location>
        <begin position="398"/>
        <end position="676"/>
    </location>
</feature>
<dbReference type="CDD" id="cd00054">
    <property type="entry name" value="EGF_CA"/>
    <property type="match status" value="1"/>
</dbReference>
<feature type="compositionally biased region" description="Polar residues" evidence="13">
    <location>
        <begin position="517"/>
        <end position="526"/>
    </location>
</feature>
<evidence type="ECO:0000256" key="1">
    <source>
        <dbReference type="ARBA" id="ARBA00004498"/>
    </source>
</evidence>
<feature type="domain" description="EGF-like" evidence="15">
    <location>
        <begin position="689"/>
        <end position="725"/>
    </location>
</feature>
<comment type="subcellular location">
    <subcellularLocation>
        <location evidence="1">Secreted</location>
        <location evidence="1">Extracellular space</location>
        <location evidence="1">Extracellular matrix</location>
    </subcellularLocation>
</comment>
<gene>
    <name evidence="18" type="primary">Bcan</name>
    <name evidence="18" type="ORF">PTEBUR_R13024</name>
</gene>
<keyword evidence="10" id="KW-0393">Immunoglobulin domain</keyword>
<dbReference type="InterPro" id="IPR000742">
    <property type="entry name" value="EGF"/>
</dbReference>
<keyword evidence="2" id="KW-0964">Secreted</keyword>
<feature type="signal peptide" evidence="14">
    <location>
        <begin position="1"/>
        <end position="19"/>
    </location>
</feature>
<evidence type="ECO:0000259" key="15">
    <source>
        <dbReference type="PROSITE" id="PS50026"/>
    </source>
</evidence>
<dbReference type="FunFam" id="2.60.40.10:FF:000698">
    <property type="entry name" value="brevican core protein"/>
    <property type="match status" value="1"/>
</dbReference>
<keyword evidence="7 11" id="KW-1015">Disulfide bond</keyword>
<evidence type="ECO:0000256" key="10">
    <source>
        <dbReference type="ARBA" id="ARBA00023319"/>
    </source>
</evidence>
<feature type="non-terminal residue" evidence="18">
    <location>
        <position position="1"/>
    </location>
</feature>
<evidence type="ECO:0000256" key="13">
    <source>
        <dbReference type="SAM" id="MobiDB-lite"/>
    </source>
</evidence>
<comment type="caution">
    <text evidence="18">The sequence shown here is derived from an EMBL/GenBank/DDBJ whole genome shotgun (WGS) entry which is preliminary data.</text>
</comment>
<dbReference type="InterPro" id="IPR016186">
    <property type="entry name" value="C-type_lectin-like/link_sf"/>
</dbReference>
<name>A0A7K5Z4H4_9AVES</name>
<dbReference type="PROSITE" id="PS50835">
    <property type="entry name" value="IG_LIKE"/>
    <property type="match status" value="1"/>
</dbReference>
<evidence type="ECO:0000256" key="9">
    <source>
        <dbReference type="ARBA" id="ARBA00023290"/>
    </source>
</evidence>
<dbReference type="AlphaFoldDB" id="A0A7K5Z4H4"/>
<evidence type="ECO:0000256" key="12">
    <source>
        <dbReference type="PROSITE-ProRule" id="PRU00323"/>
    </source>
</evidence>
<dbReference type="PROSITE" id="PS01186">
    <property type="entry name" value="EGF_2"/>
    <property type="match status" value="1"/>
</dbReference>
<dbReference type="PANTHER" id="PTHR22804">
    <property type="entry name" value="AGGRECAN/VERSICAN PROTEOGLYCAN"/>
    <property type="match status" value="1"/>
</dbReference>
<dbReference type="InterPro" id="IPR013106">
    <property type="entry name" value="Ig_V-set"/>
</dbReference>
<organism evidence="18 19">
    <name type="scientific">Pterocles burchelli</name>
    <dbReference type="NCBI Taxonomy" id="2585816"/>
    <lineage>
        <taxon>Eukaryota</taxon>
        <taxon>Metazoa</taxon>
        <taxon>Chordata</taxon>
        <taxon>Craniata</taxon>
        <taxon>Vertebrata</taxon>
        <taxon>Euteleostomi</taxon>
        <taxon>Archelosauria</taxon>
        <taxon>Archosauria</taxon>
        <taxon>Dinosauria</taxon>
        <taxon>Saurischia</taxon>
        <taxon>Theropoda</taxon>
        <taxon>Coelurosauria</taxon>
        <taxon>Aves</taxon>
        <taxon>Neognathae</taxon>
        <taxon>Neoaves</taxon>
        <taxon>Columbimorphae</taxon>
        <taxon>Pterocliformes</taxon>
        <taxon>Pteroclidae</taxon>
        <taxon>Pterocles</taxon>
    </lineage>
</organism>
<dbReference type="GO" id="GO:0007417">
    <property type="term" value="P:central nervous system development"/>
    <property type="evidence" value="ECO:0007669"/>
    <property type="project" value="TreeGrafter"/>
</dbReference>
<dbReference type="SMART" id="SM00409">
    <property type="entry name" value="IG"/>
    <property type="match status" value="1"/>
</dbReference>
<evidence type="ECO:0000256" key="14">
    <source>
        <dbReference type="SAM" id="SignalP"/>
    </source>
</evidence>
<protein>
    <submittedName>
        <fullName evidence="18">PGCB protein</fullName>
    </submittedName>
</protein>
<feature type="non-terminal residue" evidence="18">
    <location>
        <position position="726"/>
    </location>
</feature>
<keyword evidence="6" id="KW-0654">Proteoglycan</keyword>
<feature type="compositionally biased region" description="Acidic residues" evidence="13">
    <location>
        <begin position="657"/>
        <end position="671"/>
    </location>
</feature>
<dbReference type="SUPFAM" id="SSF57196">
    <property type="entry name" value="EGF/Laminin"/>
    <property type="match status" value="1"/>
</dbReference>
<evidence type="ECO:0000256" key="6">
    <source>
        <dbReference type="ARBA" id="ARBA00022974"/>
    </source>
</evidence>
<keyword evidence="8" id="KW-0325">Glycoprotein</keyword>
<dbReference type="GO" id="GO:0002052">
    <property type="term" value="P:positive regulation of neuroblast proliferation"/>
    <property type="evidence" value="ECO:0007669"/>
    <property type="project" value="TreeGrafter"/>
</dbReference>
<dbReference type="InterPro" id="IPR036179">
    <property type="entry name" value="Ig-like_dom_sf"/>
</dbReference>
<feature type="chain" id="PRO_5029532261" evidence="14">
    <location>
        <begin position="20"/>
        <end position="726"/>
    </location>
</feature>
<accession>A0A7K5Z4H4</accession>
<keyword evidence="9" id="KW-0373">Hyaluronic acid</keyword>
<dbReference type="InterPro" id="IPR000538">
    <property type="entry name" value="Link_dom"/>
</dbReference>
<dbReference type="OrthoDB" id="441660at2759"/>
<evidence type="ECO:0000259" key="17">
    <source>
        <dbReference type="PROSITE" id="PS50963"/>
    </source>
</evidence>
<sequence>MASALPLLLLWMFTPAVVPEEFAPGDGTEDTKALQVSIPRQPALDPVLAGDVTIPCLITYLGPLPTAGTGGRRAVLGAPRVKWTFISEGKEVEILVARGDRVKVSEDYRLRASLPIFHQRYTNASLLLTELRPNDSGIYRCDVQHGIEDGHDILHLRVKGTPRGGVGFGVGKDRGPSPGSAKPSCTGPMVLPLARTTLEVPIPSQPLLRDRRSRGAPSARAPLPSSDARLLPLLAGEIFLETAPDKFTLEEAAARCRALGAELASTGQLYAAWSAGLDSCSPGWLADGSVRYPIVTPRERCGGALPGVKTIFLFRNQTGFPDALSRYDAYCFREGTNSFPEAAGKSGAREPEGLQEIVTVAEKLEELQLPKAQVEIESRGAIYVVPIFEDVDLQNLSLSPEDARHPPIDTSVSSGHPTSATPLPPSPAVPEAGVPRSCGEEPGSPSPAEEDGGTGTVGECPAPGRELSPKGRWSGGDGRAGEEPGPAPGRDSGGTWAESPGTGRDLGHPTQPDAAASPQTLTLSPRVTSSTGVTSATSTDSGEPGGTPRRGHGSGGVRTPLHAAEDAELSGDVAESPGVSPLPPAPSQPQEEGEEPSGALWLPSPMAPGDRSTVPTAEVTAVTPWHAEVPGSSGVLVTGGEDTVPRPPDRGMPAASSEEEEEEDEEDEEEQPAPSVATLEGFLAAIPGEPGGCVPNPCLNGGTCAEDGARLACLCLPGYGGSACER</sequence>
<dbReference type="GO" id="GO:0007155">
    <property type="term" value="P:cell adhesion"/>
    <property type="evidence" value="ECO:0007669"/>
    <property type="project" value="InterPro"/>
</dbReference>
<reference evidence="18 19" key="1">
    <citation type="submission" date="2019-09" db="EMBL/GenBank/DDBJ databases">
        <title>Bird 10,000 Genomes (B10K) Project - Family phase.</title>
        <authorList>
            <person name="Zhang G."/>
        </authorList>
    </citation>
    <scope>NUCLEOTIDE SEQUENCE [LARGE SCALE GENOMIC DNA]</scope>
    <source>
        <strain evidence="18">B10K-DU-027-49</strain>
        <tissue evidence="18">Muscle</tissue>
    </source>
</reference>
<keyword evidence="3" id="KW-0272">Extracellular matrix</keyword>
<evidence type="ECO:0000313" key="18">
    <source>
        <dbReference type="EMBL" id="NWU72594.1"/>
    </source>
</evidence>
<evidence type="ECO:0000256" key="5">
    <source>
        <dbReference type="ARBA" id="ARBA00022737"/>
    </source>
</evidence>
<dbReference type="Proteomes" id="UP000522270">
    <property type="component" value="Unassembled WGS sequence"/>
</dbReference>
<dbReference type="InterPro" id="IPR050691">
    <property type="entry name" value="Hyaluronan_bind_Proteoglycan"/>
</dbReference>
<dbReference type="SUPFAM" id="SSF48726">
    <property type="entry name" value="Immunoglobulin"/>
    <property type="match status" value="1"/>
</dbReference>
<evidence type="ECO:0000256" key="2">
    <source>
        <dbReference type="ARBA" id="ARBA00022525"/>
    </source>
</evidence>
<feature type="domain" description="Link" evidence="17">
    <location>
        <begin position="236"/>
        <end position="333"/>
    </location>
</feature>
<dbReference type="GO" id="GO:0010001">
    <property type="term" value="P:glial cell differentiation"/>
    <property type="evidence" value="ECO:0007669"/>
    <property type="project" value="TreeGrafter"/>
</dbReference>
<keyword evidence="19" id="KW-1185">Reference proteome</keyword>
<dbReference type="SMART" id="SM00445">
    <property type="entry name" value="LINK"/>
    <property type="match status" value="1"/>
</dbReference>
<dbReference type="FunFam" id="3.10.100.10:FF:000011">
    <property type="entry name" value="Aggrecan core protein"/>
    <property type="match status" value="1"/>
</dbReference>
<feature type="compositionally biased region" description="Low complexity" evidence="13">
    <location>
        <begin position="613"/>
        <end position="624"/>
    </location>
</feature>
<dbReference type="GO" id="GO:0005615">
    <property type="term" value="C:extracellular space"/>
    <property type="evidence" value="ECO:0007669"/>
    <property type="project" value="TreeGrafter"/>
</dbReference>
<evidence type="ECO:0000256" key="3">
    <source>
        <dbReference type="ARBA" id="ARBA00022530"/>
    </source>
</evidence>
<feature type="compositionally biased region" description="Low complexity" evidence="13">
    <location>
        <begin position="435"/>
        <end position="447"/>
    </location>
</feature>
<dbReference type="InterPro" id="IPR013783">
    <property type="entry name" value="Ig-like_fold"/>
</dbReference>
<dbReference type="PANTHER" id="PTHR22804:SF41">
    <property type="entry name" value="BREVICAN CORE PROTEIN"/>
    <property type="match status" value="1"/>
</dbReference>
<dbReference type="Pfam" id="PF00008">
    <property type="entry name" value="EGF"/>
    <property type="match status" value="1"/>
</dbReference>
<evidence type="ECO:0000256" key="8">
    <source>
        <dbReference type="ARBA" id="ARBA00023180"/>
    </source>
</evidence>
<keyword evidence="5" id="KW-0677">Repeat</keyword>
<dbReference type="PROSITE" id="PS50026">
    <property type="entry name" value="EGF_3"/>
    <property type="match status" value="1"/>
</dbReference>
<dbReference type="EMBL" id="VYZE01002457">
    <property type="protein sequence ID" value="NWU72594.1"/>
    <property type="molecule type" value="Genomic_DNA"/>
</dbReference>
<proteinExistence type="predicted"/>
<evidence type="ECO:0000256" key="4">
    <source>
        <dbReference type="ARBA" id="ARBA00022729"/>
    </source>
</evidence>
<dbReference type="GO" id="GO:0045202">
    <property type="term" value="C:synapse"/>
    <property type="evidence" value="ECO:0007669"/>
    <property type="project" value="TreeGrafter"/>
</dbReference>
<evidence type="ECO:0000256" key="11">
    <source>
        <dbReference type="PROSITE-ProRule" id="PRU00076"/>
    </source>
</evidence>
<dbReference type="CDD" id="cd03520">
    <property type="entry name" value="Link_domain_CSPGs_modules_2_4"/>
    <property type="match status" value="1"/>
</dbReference>
<evidence type="ECO:0000259" key="16">
    <source>
        <dbReference type="PROSITE" id="PS50835"/>
    </source>
</evidence>
<feature type="compositionally biased region" description="Low complexity" evidence="13">
    <location>
        <begin position="527"/>
        <end position="542"/>
    </location>
</feature>
<evidence type="ECO:0000313" key="19">
    <source>
        <dbReference type="Proteomes" id="UP000522270"/>
    </source>
</evidence>
<dbReference type="Pfam" id="PF00193">
    <property type="entry name" value="Xlink"/>
    <property type="match status" value="1"/>
</dbReference>
<dbReference type="GO" id="GO:0001501">
    <property type="term" value="P:skeletal system development"/>
    <property type="evidence" value="ECO:0007669"/>
    <property type="project" value="TreeGrafter"/>
</dbReference>
<dbReference type="InterPro" id="IPR007110">
    <property type="entry name" value="Ig-like_dom"/>
</dbReference>
<dbReference type="GO" id="GO:0072534">
    <property type="term" value="C:perineuronal net"/>
    <property type="evidence" value="ECO:0007669"/>
    <property type="project" value="TreeGrafter"/>
</dbReference>
<dbReference type="PROSITE" id="PS50963">
    <property type="entry name" value="LINK_2"/>
    <property type="match status" value="1"/>
</dbReference>
<dbReference type="InterPro" id="IPR003599">
    <property type="entry name" value="Ig_sub"/>
</dbReference>
<dbReference type="Gene3D" id="2.10.25.10">
    <property type="entry name" value="Laminin"/>
    <property type="match status" value="1"/>
</dbReference>
<dbReference type="Pfam" id="PF07686">
    <property type="entry name" value="V-set"/>
    <property type="match status" value="1"/>
</dbReference>
<dbReference type="SUPFAM" id="SSF56436">
    <property type="entry name" value="C-type lectin-like"/>
    <property type="match status" value="1"/>
</dbReference>
<keyword evidence="11" id="KW-0245">EGF-like domain</keyword>
<dbReference type="Gene3D" id="2.60.40.10">
    <property type="entry name" value="Immunoglobulins"/>
    <property type="match status" value="1"/>
</dbReference>